<dbReference type="PROSITE" id="PS51324">
    <property type="entry name" value="ERV_ALR"/>
    <property type="match status" value="1"/>
</dbReference>
<evidence type="ECO:0000256" key="6">
    <source>
        <dbReference type="RuleBase" id="RU371123"/>
    </source>
</evidence>
<dbReference type="STRING" id="741276.A0A2S5B3D5"/>
<dbReference type="InterPro" id="IPR036774">
    <property type="entry name" value="ERV/ALR_sulphydryl_oxid_sf"/>
</dbReference>
<comment type="cofactor">
    <cofactor evidence="1 6">
        <name>FAD</name>
        <dbReference type="ChEBI" id="CHEBI:57692"/>
    </cofactor>
</comment>
<evidence type="ECO:0000256" key="4">
    <source>
        <dbReference type="ARBA" id="ARBA00023002"/>
    </source>
</evidence>
<dbReference type="InterPro" id="IPR039799">
    <property type="entry name" value="ALR/ERV"/>
</dbReference>
<accession>A0A2S5B3D5</accession>
<evidence type="ECO:0000256" key="7">
    <source>
        <dbReference type="SAM" id="MobiDB-lite"/>
    </source>
</evidence>
<dbReference type="Gene3D" id="1.20.120.310">
    <property type="entry name" value="ERV/ALR sulfhydryl oxidase domain"/>
    <property type="match status" value="1"/>
</dbReference>
<comment type="caution">
    <text evidence="9">The sequence shown here is derived from an EMBL/GenBank/DDBJ whole genome shotgun (WGS) entry which is preliminary data.</text>
</comment>
<keyword evidence="10" id="KW-1185">Reference proteome</keyword>
<evidence type="ECO:0000313" key="10">
    <source>
        <dbReference type="Proteomes" id="UP000237144"/>
    </source>
</evidence>
<feature type="domain" description="ERV/ALR sulfhydryl oxidase" evidence="8">
    <location>
        <begin position="111"/>
        <end position="212"/>
    </location>
</feature>
<feature type="region of interest" description="Disordered" evidence="7">
    <location>
        <begin position="221"/>
        <end position="255"/>
    </location>
</feature>
<dbReference type="PANTHER" id="PTHR12645:SF1">
    <property type="entry name" value="FAD-LINKED SULFHYDRYL OXIDASE ERV2"/>
    <property type="match status" value="1"/>
</dbReference>
<comment type="catalytic activity">
    <reaction evidence="6">
        <text>2 R'C(R)SH + O2 = R'C(R)S-S(R)CR' + H2O2</text>
        <dbReference type="Rhea" id="RHEA:17357"/>
        <dbReference type="ChEBI" id="CHEBI:15379"/>
        <dbReference type="ChEBI" id="CHEBI:16240"/>
        <dbReference type="ChEBI" id="CHEBI:16520"/>
        <dbReference type="ChEBI" id="CHEBI:17412"/>
        <dbReference type="EC" id="1.8.3.2"/>
    </reaction>
</comment>
<organism evidence="9 10">
    <name type="scientific">Rhodotorula taiwanensis</name>
    <dbReference type="NCBI Taxonomy" id="741276"/>
    <lineage>
        <taxon>Eukaryota</taxon>
        <taxon>Fungi</taxon>
        <taxon>Dikarya</taxon>
        <taxon>Basidiomycota</taxon>
        <taxon>Pucciniomycotina</taxon>
        <taxon>Microbotryomycetes</taxon>
        <taxon>Sporidiobolales</taxon>
        <taxon>Sporidiobolaceae</taxon>
        <taxon>Rhodotorula</taxon>
    </lineage>
</organism>
<evidence type="ECO:0000256" key="2">
    <source>
        <dbReference type="ARBA" id="ARBA00022630"/>
    </source>
</evidence>
<dbReference type="GO" id="GO:0050660">
    <property type="term" value="F:flavin adenine dinucleotide binding"/>
    <property type="evidence" value="ECO:0007669"/>
    <property type="project" value="TreeGrafter"/>
</dbReference>
<proteinExistence type="predicted"/>
<dbReference type="AlphaFoldDB" id="A0A2S5B3D5"/>
<keyword evidence="4 6" id="KW-0560">Oxidoreductase</keyword>
<evidence type="ECO:0000256" key="1">
    <source>
        <dbReference type="ARBA" id="ARBA00001974"/>
    </source>
</evidence>
<reference evidence="9 10" key="1">
    <citation type="journal article" date="2018" name="Front. Microbiol.">
        <title>Prospects for Fungal Bioremediation of Acidic Radioactive Waste Sites: Characterization and Genome Sequence of Rhodotorula taiwanensis MD1149.</title>
        <authorList>
            <person name="Tkavc R."/>
            <person name="Matrosova V.Y."/>
            <person name="Grichenko O.E."/>
            <person name="Gostincar C."/>
            <person name="Volpe R.P."/>
            <person name="Klimenkova P."/>
            <person name="Gaidamakova E.K."/>
            <person name="Zhou C.E."/>
            <person name="Stewart B.J."/>
            <person name="Lyman M.G."/>
            <person name="Malfatti S.A."/>
            <person name="Rubinfeld B."/>
            <person name="Courtot M."/>
            <person name="Singh J."/>
            <person name="Dalgard C.L."/>
            <person name="Hamilton T."/>
            <person name="Frey K.G."/>
            <person name="Gunde-Cimerman N."/>
            <person name="Dugan L."/>
            <person name="Daly M.J."/>
        </authorList>
    </citation>
    <scope>NUCLEOTIDE SEQUENCE [LARGE SCALE GENOMIC DNA]</scope>
    <source>
        <strain evidence="9 10">MD1149</strain>
    </source>
</reference>
<keyword evidence="3 6" id="KW-0274">FAD</keyword>
<sequence>MARLLPFAVPPGLRAGASSLPLAVAVSALVLLSLAALSLRSSFDSPSEHNKLWASGSVGQAREASSPSQLDRVDYSSSEWTTGPVIMPKLANATAKAELGRASWSPAAAMPSLSSTDRATNEQKLLHTMAARFPEEPTENERETFKSFLHIFSRLYPCGECAAEFQQLLRKYPPQTSSRGVASMYLCHLHNQVNERLGKDEFDCGENLKDIYDCGCGGDDGRGEDGEKLEKGDRSEADEVKRAKEPAKSARERPVVVLAEGARDPVTGLELVGG</sequence>
<dbReference type="EMBL" id="PJQD01000085">
    <property type="protein sequence ID" value="POY71255.1"/>
    <property type="molecule type" value="Genomic_DNA"/>
</dbReference>
<dbReference type="OrthoDB" id="59470at2759"/>
<evidence type="ECO:0000256" key="3">
    <source>
        <dbReference type="ARBA" id="ARBA00022827"/>
    </source>
</evidence>
<dbReference type="EC" id="1.8.3.2" evidence="6"/>
<name>A0A2S5B3D5_9BASI</name>
<dbReference type="InterPro" id="IPR017905">
    <property type="entry name" value="ERV/ALR_sulphydryl_oxidase"/>
</dbReference>
<protein>
    <recommendedName>
        <fullName evidence="6">Sulfhydryl oxidase</fullName>
        <ecNumber evidence="6">1.8.3.2</ecNumber>
    </recommendedName>
</protein>
<keyword evidence="2 6" id="KW-0285">Flavoprotein</keyword>
<evidence type="ECO:0000313" key="9">
    <source>
        <dbReference type="EMBL" id="POY71255.1"/>
    </source>
</evidence>
<dbReference type="Pfam" id="PF04777">
    <property type="entry name" value="Evr1_Alr"/>
    <property type="match status" value="1"/>
</dbReference>
<dbReference type="GO" id="GO:0005739">
    <property type="term" value="C:mitochondrion"/>
    <property type="evidence" value="ECO:0007669"/>
    <property type="project" value="TreeGrafter"/>
</dbReference>
<dbReference type="SUPFAM" id="SSF69000">
    <property type="entry name" value="FAD-dependent thiol oxidase"/>
    <property type="match status" value="1"/>
</dbReference>
<keyword evidence="5" id="KW-1015">Disulfide bond</keyword>
<gene>
    <name evidence="9" type="ORF">BMF94_5567</name>
</gene>
<dbReference type="Proteomes" id="UP000237144">
    <property type="component" value="Unassembled WGS sequence"/>
</dbReference>
<dbReference type="PANTHER" id="PTHR12645">
    <property type="entry name" value="ALR/ERV"/>
    <property type="match status" value="1"/>
</dbReference>
<dbReference type="GO" id="GO:0016971">
    <property type="term" value="F:flavin-dependent sulfhydryl oxidase activity"/>
    <property type="evidence" value="ECO:0007669"/>
    <property type="project" value="InterPro"/>
</dbReference>
<evidence type="ECO:0000259" key="8">
    <source>
        <dbReference type="PROSITE" id="PS51324"/>
    </source>
</evidence>
<feature type="compositionally biased region" description="Basic and acidic residues" evidence="7">
    <location>
        <begin position="221"/>
        <end position="254"/>
    </location>
</feature>
<evidence type="ECO:0000256" key="5">
    <source>
        <dbReference type="ARBA" id="ARBA00023157"/>
    </source>
</evidence>